<dbReference type="RefSeq" id="WP_146961833.1">
    <property type="nucleotide sequence ID" value="NZ_CP042467.1"/>
</dbReference>
<evidence type="ECO:0000313" key="2">
    <source>
        <dbReference type="EMBL" id="QED28952.1"/>
    </source>
</evidence>
<feature type="transmembrane region" description="Helical" evidence="1">
    <location>
        <begin position="213"/>
        <end position="235"/>
    </location>
</feature>
<feature type="transmembrane region" description="Helical" evidence="1">
    <location>
        <begin position="114"/>
        <end position="137"/>
    </location>
</feature>
<feature type="transmembrane region" description="Helical" evidence="1">
    <location>
        <begin position="183"/>
        <end position="201"/>
    </location>
</feature>
<proteinExistence type="predicted"/>
<feature type="transmembrane region" description="Helical" evidence="1">
    <location>
        <begin position="242"/>
        <end position="261"/>
    </location>
</feature>
<dbReference type="EMBL" id="CP042467">
    <property type="protein sequence ID" value="QED28952.1"/>
    <property type="molecule type" value="Genomic_DNA"/>
</dbReference>
<dbReference type="AlphaFoldDB" id="A0A5B8XSR7"/>
<keyword evidence="1" id="KW-0812">Transmembrane</keyword>
<dbReference type="Proteomes" id="UP000321595">
    <property type="component" value="Chromosome"/>
</dbReference>
<evidence type="ECO:0000256" key="1">
    <source>
        <dbReference type="SAM" id="Phobius"/>
    </source>
</evidence>
<reference evidence="2 3" key="1">
    <citation type="submission" date="2019-08" db="EMBL/GenBank/DDBJ databases">
        <authorList>
            <person name="Liang Q."/>
        </authorList>
    </citation>
    <scope>NUCLEOTIDE SEQUENCE [LARGE SCALE GENOMIC DNA]</scope>
    <source>
        <strain evidence="2 3">V1718</strain>
    </source>
</reference>
<keyword evidence="1" id="KW-1133">Transmembrane helix</keyword>
<keyword evidence="1" id="KW-0472">Membrane</keyword>
<sequence length="436" mass="46562">MNEATLKKAAKEAFWALVVFIVLSYAWKYSALVHPAELEFLGRLGFDSETVDADFLHNFRGKILIPLSVLSGLLFRGLLRELEVDPAAIDLTSTAWLLGSFALLSTQIASGHQLATLGVIPAFWATLVSARVIGMGAPNPLKLFLGGIVTGLSLSLAVFMAWESAIAIALCGLYVLSTPLVRTRFMLAFVVGALPAAYLLMGQANWSLGEPPAIGLSLITCAAILPAIYGAIVLFNRSSYRLGLLVVALIVVVFLVEPLAFIPVLPLLFVGAAIGADAGLHLALVQGALKGWLIGGILYHNVVNAVLGQAPEGNPLRGLIQELLNEGLVAPNLVSSYSELEGPATLIPLGIILLVLCLALIYSGSAWAHRVHPSFVWPIAAFFLAIFLGAATQFGGKLTPERQKTLVRTIGIWNKQESSLASEARRTARQLQEMGR</sequence>
<keyword evidence="3" id="KW-1185">Reference proteome</keyword>
<feature type="transmembrane region" description="Helical" evidence="1">
    <location>
        <begin position="143"/>
        <end position="176"/>
    </location>
</feature>
<protein>
    <submittedName>
        <fullName evidence="2">Uncharacterized protein</fullName>
    </submittedName>
</protein>
<name>A0A5B8XSR7_9DELT</name>
<gene>
    <name evidence="2" type="ORF">FRD01_17230</name>
</gene>
<evidence type="ECO:0000313" key="3">
    <source>
        <dbReference type="Proteomes" id="UP000321595"/>
    </source>
</evidence>
<dbReference type="KEGG" id="bbae:FRD01_17230"/>
<feature type="transmembrane region" description="Helical" evidence="1">
    <location>
        <begin position="375"/>
        <end position="394"/>
    </location>
</feature>
<organism evidence="2 3">
    <name type="scientific">Microvenator marinus</name>
    <dbReference type="NCBI Taxonomy" id="2600177"/>
    <lineage>
        <taxon>Bacteria</taxon>
        <taxon>Deltaproteobacteria</taxon>
        <taxon>Bradymonadales</taxon>
        <taxon>Microvenatoraceae</taxon>
        <taxon>Microvenator</taxon>
    </lineage>
</organism>
<feature type="transmembrane region" description="Helical" evidence="1">
    <location>
        <begin position="346"/>
        <end position="369"/>
    </location>
</feature>
<accession>A0A5B8XSR7</accession>